<dbReference type="OrthoDB" id="2875619at2"/>
<feature type="domain" description="Immunity MXAN-0049 protein" evidence="1">
    <location>
        <begin position="102"/>
        <end position="185"/>
    </location>
</feature>
<dbReference type="AlphaFoldDB" id="A0A1M5AVY6"/>
<dbReference type="Proteomes" id="UP000184476">
    <property type="component" value="Unassembled WGS sequence"/>
</dbReference>
<dbReference type="EMBL" id="FQVL01000016">
    <property type="protein sequence ID" value="SHF34408.1"/>
    <property type="molecule type" value="Genomic_DNA"/>
</dbReference>
<keyword evidence="3" id="KW-1185">Reference proteome</keyword>
<sequence>MAEVYQLRNEKSYRTWDYAHYVSSRYNQTILFDLLKTYWDYPLHHVWSHFPFHVQTNEETIQFPYASMQLFLPEILLFDASTKILLEQILSKTGEFLPIHNHEKEIYFYHLLKKIPALDLEQSIVRRYPSNGEIANFHKLVFKPHLIKDQYLFQIPESSSRIFVTDQFVKVVKKYQLNGLRFIPVWKSSQQDL</sequence>
<dbReference type="Pfam" id="PF07791">
    <property type="entry name" value="Imm11"/>
    <property type="match status" value="1"/>
</dbReference>
<dbReference type="InterPro" id="IPR012433">
    <property type="entry name" value="Imm11"/>
</dbReference>
<protein>
    <recommendedName>
        <fullName evidence="1">Immunity MXAN-0049 protein domain-containing protein</fullName>
    </recommendedName>
</protein>
<evidence type="ECO:0000313" key="3">
    <source>
        <dbReference type="Proteomes" id="UP000184476"/>
    </source>
</evidence>
<reference evidence="2 3" key="1">
    <citation type="submission" date="2016-11" db="EMBL/GenBank/DDBJ databases">
        <authorList>
            <person name="Jaros S."/>
            <person name="Januszkiewicz K."/>
            <person name="Wedrychowicz H."/>
        </authorList>
    </citation>
    <scope>NUCLEOTIDE SEQUENCE [LARGE SCALE GENOMIC DNA]</scope>
    <source>
        <strain evidence="2 3">DSM 44666</strain>
    </source>
</reference>
<dbReference type="STRING" id="112248.SAMN05444392_11634"/>
<gene>
    <name evidence="2" type="ORF">SAMN05444392_11634</name>
</gene>
<name>A0A1M5AVY6_9BACL</name>
<accession>A0A1M5AVY6</accession>
<organism evidence="2 3">
    <name type="scientific">Seinonella peptonophila</name>
    <dbReference type="NCBI Taxonomy" id="112248"/>
    <lineage>
        <taxon>Bacteria</taxon>
        <taxon>Bacillati</taxon>
        <taxon>Bacillota</taxon>
        <taxon>Bacilli</taxon>
        <taxon>Bacillales</taxon>
        <taxon>Thermoactinomycetaceae</taxon>
        <taxon>Seinonella</taxon>
    </lineage>
</organism>
<evidence type="ECO:0000313" key="2">
    <source>
        <dbReference type="EMBL" id="SHF34408.1"/>
    </source>
</evidence>
<dbReference type="RefSeq" id="WP_073157652.1">
    <property type="nucleotide sequence ID" value="NZ_FQVL01000016.1"/>
</dbReference>
<proteinExistence type="predicted"/>
<evidence type="ECO:0000259" key="1">
    <source>
        <dbReference type="Pfam" id="PF07791"/>
    </source>
</evidence>